<protein>
    <submittedName>
        <fullName evidence="2">Uncharacterized protein</fullName>
    </submittedName>
</protein>
<keyword evidence="3" id="KW-1185">Reference proteome</keyword>
<reference evidence="3" key="1">
    <citation type="journal article" date="2011" name="Genetics">
        <title>Massive changes in genome architecture accompany the transition to self-fertility in the filamentous fungus Neurospora tetrasperma.</title>
        <authorList>
            <person name="Ellison C.E."/>
            <person name="Stajich J.E."/>
            <person name="Jacobson D.J."/>
            <person name="Natvig D.O."/>
            <person name="Lapidus A."/>
            <person name="Foster B."/>
            <person name="Aerts A."/>
            <person name="Riley R."/>
            <person name="Lindquist E.A."/>
            <person name="Grigoriev I.V."/>
            <person name="Taylor J.W."/>
        </authorList>
    </citation>
    <scope>NUCLEOTIDE SEQUENCE [LARGE SCALE GENOMIC DNA]</scope>
    <source>
        <strain evidence="3">FGSC 2508 / P0657</strain>
    </source>
</reference>
<dbReference type="GeneID" id="20825553"/>
<sequence length="265" mass="29352">MARGIDDKFQPVAGEGNAPCKVHWLVGPPSQERGHVVGTRQKIKYFGVIEVRPKPDLPGFQNVVCMAVIWKIGPNGESVRRSTEEFSYDNWNPDFNFNGIPADINPPDQSFCRYILLRHVHFPEAGTYRLEMTVRAICVLTEPGQPPQINNVPIDEVTKIHIEVKDGVTWNEQRTHPEHVKVLALLEWYPVLGCARYMDKETGEIKDLQPMYCGNPRQTGDAQSIYAKSEAGSSEAGSLATVIHNEGGLQVTGGGSGSQAEEDVD</sequence>
<accession>F8MSS1</accession>
<dbReference type="AlphaFoldDB" id="F8MSS1"/>
<dbReference type="HOGENOM" id="CLU_1050065_0_0_1"/>
<dbReference type="Proteomes" id="UP000008065">
    <property type="component" value="Unassembled WGS sequence"/>
</dbReference>
<dbReference type="EMBL" id="GL891306">
    <property type="protein sequence ID" value="EGO55957.1"/>
    <property type="molecule type" value="Genomic_DNA"/>
</dbReference>
<dbReference type="OrthoDB" id="10284265at2759"/>
<name>F8MSS1_NEUT8</name>
<evidence type="ECO:0000313" key="2">
    <source>
        <dbReference type="EMBL" id="EGO55957.1"/>
    </source>
</evidence>
<feature type="region of interest" description="Disordered" evidence="1">
    <location>
        <begin position="236"/>
        <end position="265"/>
    </location>
</feature>
<dbReference type="KEGG" id="nte:NEUTE1DRAFT131562"/>
<evidence type="ECO:0000313" key="3">
    <source>
        <dbReference type="Proteomes" id="UP000008065"/>
    </source>
</evidence>
<dbReference type="RefSeq" id="XP_009853717.1">
    <property type="nucleotide sequence ID" value="XM_009855415.1"/>
</dbReference>
<evidence type="ECO:0000256" key="1">
    <source>
        <dbReference type="SAM" id="MobiDB-lite"/>
    </source>
</evidence>
<gene>
    <name evidence="2" type="ORF">NEUTE1DRAFT_131562</name>
</gene>
<organism evidence="2 3">
    <name type="scientific">Neurospora tetrasperma (strain FGSC 2508 / ATCC MYA-4615 / P0657)</name>
    <dbReference type="NCBI Taxonomy" id="510951"/>
    <lineage>
        <taxon>Eukaryota</taxon>
        <taxon>Fungi</taxon>
        <taxon>Dikarya</taxon>
        <taxon>Ascomycota</taxon>
        <taxon>Pezizomycotina</taxon>
        <taxon>Sordariomycetes</taxon>
        <taxon>Sordariomycetidae</taxon>
        <taxon>Sordariales</taxon>
        <taxon>Sordariaceae</taxon>
        <taxon>Neurospora</taxon>
    </lineage>
</organism>
<proteinExistence type="predicted"/>
<dbReference type="VEuPathDB" id="FungiDB:NEUTE1DRAFT_131562"/>